<evidence type="ECO:0000256" key="1">
    <source>
        <dbReference type="ARBA" id="ARBA00022884"/>
    </source>
</evidence>
<dbReference type="GO" id="GO:0097157">
    <property type="term" value="F:pre-mRNA intronic binding"/>
    <property type="evidence" value="ECO:0007669"/>
    <property type="project" value="TreeGrafter"/>
</dbReference>
<gene>
    <name evidence="2" type="ORF">J4Q44_G00119810</name>
</gene>
<evidence type="ECO:0000313" key="2">
    <source>
        <dbReference type="EMBL" id="KAK6316581.1"/>
    </source>
</evidence>
<dbReference type="Proteomes" id="UP001356427">
    <property type="component" value="Unassembled WGS sequence"/>
</dbReference>
<evidence type="ECO:0000313" key="3">
    <source>
        <dbReference type="Proteomes" id="UP001356427"/>
    </source>
</evidence>
<dbReference type="PANTHER" id="PTHR16105">
    <property type="entry name" value="RNA-BINDING REGION-CONTAINING PROTEIN 3"/>
    <property type="match status" value="1"/>
</dbReference>
<dbReference type="GO" id="GO:0005689">
    <property type="term" value="C:U12-type spliceosomal complex"/>
    <property type="evidence" value="ECO:0007669"/>
    <property type="project" value="TreeGrafter"/>
</dbReference>
<reference evidence="2 3" key="1">
    <citation type="submission" date="2021-04" db="EMBL/GenBank/DDBJ databases">
        <authorList>
            <person name="De Guttry C."/>
            <person name="Zahm M."/>
            <person name="Klopp C."/>
            <person name="Cabau C."/>
            <person name="Louis A."/>
            <person name="Berthelot C."/>
            <person name="Parey E."/>
            <person name="Roest Crollius H."/>
            <person name="Montfort J."/>
            <person name="Robinson-Rechavi M."/>
            <person name="Bucao C."/>
            <person name="Bouchez O."/>
            <person name="Gislard M."/>
            <person name="Lluch J."/>
            <person name="Milhes M."/>
            <person name="Lampietro C."/>
            <person name="Lopez Roques C."/>
            <person name="Donnadieu C."/>
            <person name="Braasch I."/>
            <person name="Desvignes T."/>
            <person name="Postlethwait J."/>
            <person name="Bobe J."/>
            <person name="Wedekind C."/>
            <person name="Guiguen Y."/>
        </authorList>
    </citation>
    <scope>NUCLEOTIDE SEQUENCE [LARGE SCALE GENOMIC DNA]</scope>
    <source>
        <strain evidence="2">Cs_M1</strain>
        <tissue evidence="2">Blood</tissue>
    </source>
</reference>
<dbReference type="GO" id="GO:0030626">
    <property type="term" value="F:U12 snRNA binding"/>
    <property type="evidence" value="ECO:0007669"/>
    <property type="project" value="TreeGrafter"/>
</dbReference>
<proteinExistence type="predicted"/>
<name>A0AAN8QYA4_9TELE</name>
<dbReference type="InterPro" id="IPR045164">
    <property type="entry name" value="RBM41/RNPC3"/>
</dbReference>
<dbReference type="PANTHER" id="PTHR16105:SF2">
    <property type="entry name" value="RNA-BINDING PROTEIN 41"/>
    <property type="match status" value="1"/>
</dbReference>
<keyword evidence="3" id="KW-1185">Reference proteome</keyword>
<keyword evidence="1" id="KW-0694">RNA-binding</keyword>
<protein>
    <submittedName>
        <fullName evidence="2">Uncharacterized protein</fullName>
    </submittedName>
</protein>
<comment type="caution">
    <text evidence="2">The sequence shown here is derived from an EMBL/GenBank/DDBJ whole genome shotgun (WGS) entry which is preliminary data.</text>
</comment>
<dbReference type="GO" id="GO:0000398">
    <property type="term" value="P:mRNA splicing, via spliceosome"/>
    <property type="evidence" value="ECO:0007669"/>
    <property type="project" value="TreeGrafter"/>
</dbReference>
<dbReference type="EMBL" id="JAGTTL010000010">
    <property type="protein sequence ID" value="KAK6316581.1"/>
    <property type="molecule type" value="Genomic_DNA"/>
</dbReference>
<accession>A0AAN8QYA4</accession>
<organism evidence="2 3">
    <name type="scientific">Coregonus suidteri</name>
    <dbReference type="NCBI Taxonomy" id="861788"/>
    <lineage>
        <taxon>Eukaryota</taxon>
        <taxon>Metazoa</taxon>
        <taxon>Chordata</taxon>
        <taxon>Craniata</taxon>
        <taxon>Vertebrata</taxon>
        <taxon>Euteleostomi</taxon>
        <taxon>Actinopterygii</taxon>
        <taxon>Neopterygii</taxon>
        <taxon>Teleostei</taxon>
        <taxon>Protacanthopterygii</taxon>
        <taxon>Salmoniformes</taxon>
        <taxon>Salmonidae</taxon>
        <taxon>Coregoninae</taxon>
        <taxon>Coregonus</taxon>
    </lineage>
</organism>
<sequence length="167" mass="19201">MRRMTCHMCEEQETEGQRPIHSLLLQQLDTDVNIDRCVAKRKCFAPAALYKPLGIGCLGSRGVCAPGEWQQRLQVIQDKMAARAELMSNPQRFSASRPLSRREMEIEKALFHGNDRLGFLTALYHQEEDTSKTSRGHPPQTSWTLYRDVLSDRRKRTSVSIICIREL</sequence>
<dbReference type="AlphaFoldDB" id="A0AAN8QYA4"/>